<organism evidence="3 4">
    <name type="scientific">Hypholoma sublateritium (strain FD-334 SS-4)</name>
    <dbReference type="NCBI Taxonomy" id="945553"/>
    <lineage>
        <taxon>Eukaryota</taxon>
        <taxon>Fungi</taxon>
        <taxon>Dikarya</taxon>
        <taxon>Basidiomycota</taxon>
        <taxon>Agaricomycotina</taxon>
        <taxon>Agaricomycetes</taxon>
        <taxon>Agaricomycetidae</taxon>
        <taxon>Agaricales</taxon>
        <taxon>Agaricineae</taxon>
        <taxon>Strophariaceae</taxon>
        <taxon>Hypholoma</taxon>
    </lineage>
</organism>
<dbReference type="InterPro" id="IPR006640">
    <property type="entry name" value="SprT-like_domain"/>
</dbReference>
<dbReference type="AlphaFoldDB" id="A0A0D2PLZ2"/>
<reference evidence="4" key="1">
    <citation type="submission" date="2014-04" db="EMBL/GenBank/DDBJ databases">
        <title>Evolutionary Origins and Diversification of the Mycorrhizal Mutualists.</title>
        <authorList>
            <consortium name="DOE Joint Genome Institute"/>
            <consortium name="Mycorrhizal Genomics Consortium"/>
            <person name="Kohler A."/>
            <person name="Kuo A."/>
            <person name="Nagy L.G."/>
            <person name="Floudas D."/>
            <person name="Copeland A."/>
            <person name="Barry K.W."/>
            <person name="Cichocki N."/>
            <person name="Veneault-Fourrey C."/>
            <person name="LaButti K."/>
            <person name="Lindquist E.A."/>
            <person name="Lipzen A."/>
            <person name="Lundell T."/>
            <person name="Morin E."/>
            <person name="Murat C."/>
            <person name="Riley R."/>
            <person name="Ohm R."/>
            <person name="Sun H."/>
            <person name="Tunlid A."/>
            <person name="Henrissat B."/>
            <person name="Grigoriev I.V."/>
            <person name="Hibbett D.S."/>
            <person name="Martin F."/>
        </authorList>
    </citation>
    <scope>NUCLEOTIDE SEQUENCE [LARGE SCALE GENOMIC DNA]</scope>
    <source>
        <strain evidence="4">FD-334 SS-4</strain>
    </source>
</reference>
<evidence type="ECO:0000256" key="1">
    <source>
        <dbReference type="SAM" id="MobiDB-lite"/>
    </source>
</evidence>
<dbReference type="PANTHER" id="PTHR23099">
    <property type="entry name" value="TRANSCRIPTIONAL REGULATOR"/>
    <property type="match status" value="1"/>
</dbReference>
<dbReference type="GO" id="GO:0006950">
    <property type="term" value="P:response to stress"/>
    <property type="evidence" value="ECO:0007669"/>
    <property type="project" value="UniProtKB-ARBA"/>
</dbReference>
<feature type="region of interest" description="Disordered" evidence="1">
    <location>
        <begin position="126"/>
        <end position="159"/>
    </location>
</feature>
<dbReference type="Proteomes" id="UP000054270">
    <property type="component" value="Unassembled WGS sequence"/>
</dbReference>
<evidence type="ECO:0000259" key="2">
    <source>
        <dbReference type="SMART" id="SM00731"/>
    </source>
</evidence>
<dbReference type="OrthoDB" id="20772at2759"/>
<accession>A0A0D2PLZ2</accession>
<keyword evidence="4" id="KW-1185">Reference proteome</keyword>
<sequence length="480" mass="52685">MPIERLHYAKKTEPLLGHQPQSHAILLQPRTSSGSEIVPDSEEERQFVVSLDVLQPKPPPEIIEISSGEESEVERVGITHLVESSKTPSNRAPQTAKSATRLHIAHRRIIQSSDEACDAEIIEISDSSDDNIPSPKRSLSKTNSLDLNDDAKHPTTPSRPFVDESIIILDEPRGARTPLRVAPKGTSGIVTKGSANGSGQDLATPKKTRSLASLVLLGNTPGLSDGPAKGAAAKKVAGDKPHAAPPRPNTKKARLAAELLKRHEYAQQLFDDLNKAVFKGGLPDNTQLNWNKRLLTTAGKAKYHRSTQGVVTAEIELAEKILDCEERITNTLSHEMCHLATWIIDQRIDAHHGPLFKNWAAKVMKKRPEIEVSIKHDYQISHPYEWKCEKCAKIYGRFTNSIKTDECVCGACNEGALIPLFTSKRKPNTPQSSRMAASKPQDSPRALQNSSPAKRIGLESESESEIFLKLAKSLESTSLV</sequence>
<dbReference type="STRING" id="945553.A0A0D2PLZ2"/>
<gene>
    <name evidence="3" type="ORF">HYPSUDRAFT_211237</name>
</gene>
<evidence type="ECO:0000313" key="4">
    <source>
        <dbReference type="Proteomes" id="UP000054270"/>
    </source>
</evidence>
<protein>
    <recommendedName>
        <fullName evidence="2">SprT-like domain-containing protein</fullName>
    </recommendedName>
</protein>
<dbReference type="GO" id="GO:0005634">
    <property type="term" value="C:nucleus"/>
    <property type="evidence" value="ECO:0007669"/>
    <property type="project" value="TreeGrafter"/>
</dbReference>
<dbReference type="PANTHER" id="PTHR23099:SF0">
    <property type="entry name" value="GERM CELL NUCLEAR ACIDIC PROTEIN"/>
    <property type="match status" value="1"/>
</dbReference>
<dbReference type="Pfam" id="PF10263">
    <property type="entry name" value="SprT-like"/>
    <property type="match status" value="1"/>
</dbReference>
<feature type="domain" description="SprT-like" evidence="2">
    <location>
        <begin position="263"/>
        <end position="420"/>
    </location>
</feature>
<proteinExistence type="predicted"/>
<dbReference type="EMBL" id="KN817519">
    <property type="protein sequence ID" value="KJA29356.1"/>
    <property type="molecule type" value="Genomic_DNA"/>
</dbReference>
<dbReference type="SMART" id="SM00731">
    <property type="entry name" value="SprT"/>
    <property type="match status" value="1"/>
</dbReference>
<name>A0A0D2PLZ2_HYPSF</name>
<feature type="region of interest" description="Disordered" evidence="1">
    <location>
        <begin position="177"/>
        <end position="204"/>
    </location>
</feature>
<evidence type="ECO:0000313" key="3">
    <source>
        <dbReference type="EMBL" id="KJA29356.1"/>
    </source>
</evidence>
<dbReference type="OMA" id="WRCEICK"/>
<feature type="region of interest" description="Disordered" evidence="1">
    <location>
        <begin position="423"/>
        <end position="462"/>
    </location>
</feature>